<protein>
    <submittedName>
        <fullName evidence="2">Uncharacterized protein</fullName>
    </submittedName>
</protein>
<sequence length="126" mass="13257">MQRMHERRSATADGFDAGPKGTARRGRQTDGSPPPPLTPGNPEDRGREMLLSSLSCVSRQSHVSSSSAGPVGARSHHPLAAMGKGGPPCPCPDRLRTRNNGATAVSIVLCQYQQSVRRPGSVIGAF</sequence>
<reference evidence="2 3" key="1">
    <citation type="submission" date="2014-02" db="EMBL/GenBank/DDBJ databases">
        <title>The Genome Sequence of Trichophyton interdigitale MR816.</title>
        <authorList>
            <consortium name="The Broad Institute Genomics Platform"/>
            <person name="Cuomo C.A."/>
            <person name="White T.C."/>
            <person name="Graser Y."/>
            <person name="Martinez-Rossi N."/>
            <person name="Heitman J."/>
            <person name="Young S.K."/>
            <person name="Zeng Q."/>
            <person name="Gargeya S."/>
            <person name="Abouelleil A."/>
            <person name="Alvarado L."/>
            <person name="Chapman S.B."/>
            <person name="Gainer-Dewar J."/>
            <person name="Goldberg J."/>
            <person name="Griggs A."/>
            <person name="Gujja S."/>
            <person name="Hansen M."/>
            <person name="Howarth C."/>
            <person name="Imamovic A."/>
            <person name="Larimer J."/>
            <person name="Martinez D."/>
            <person name="Murphy C."/>
            <person name="Pearson M.D."/>
            <person name="Persinoti G."/>
            <person name="Poon T."/>
            <person name="Priest M."/>
            <person name="Roberts A.D."/>
            <person name="Saif S."/>
            <person name="Shea T.D."/>
            <person name="Sykes S.N."/>
            <person name="Wortman J."/>
            <person name="Nusbaum C."/>
            <person name="Birren B."/>
        </authorList>
    </citation>
    <scope>NUCLEOTIDE SEQUENCE [LARGE SCALE GENOMIC DNA]</scope>
    <source>
        <strain evidence="2 3">MR816</strain>
    </source>
</reference>
<dbReference type="EMBL" id="AOKY01000230">
    <property type="protein sequence ID" value="KDB25026.1"/>
    <property type="molecule type" value="Genomic_DNA"/>
</dbReference>
<dbReference type="Proteomes" id="UP000024533">
    <property type="component" value="Unassembled WGS sequence"/>
</dbReference>
<evidence type="ECO:0000313" key="2">
    <source>
        <dbReference type="EMBL" id="KDB25026.1"/>
    </source>
</evidence>
<evidence type="ECO:0000256" key="1">
    <source>
        <dbReference type="SAM" id="MobiDB-lite"/>
    </source>
</evidence>
<evidence type="ECO:0000313" key="3">
    <source>
        <dbReference type="Proteomes" id="UP000024533"/>
    </source>
</evidence>
<accession>A0A059JAW5</accession>
<dbReference type="HOGENOM" id="CLU_1983143_0_0_1"/>
<feature type="compositionally biased region" description="Low complexity" evidence="1">
    <location>
        <begin position="50"/>
        <end position="67"/>
    </location>
</feature>
<proteinExistence type="predicted"/>
<keyword evidence="3" id="KW-1185">Reference proteome</keyword>
<feature type="region of interest" description="Disordered" evidence="1">
    <location>
        <begin position="1"/>
        <end position="94"/>
    </location>
</feature>
<dbReference type="AlphaFoldDB" id="A0A059JAW5"/>
<gene>
    <name evidence="2" type="ORF">H109_03150</name>
</gene>
<name>A0A059JAW5_TRIIM</name>
<comment type="caution">
    <text evidence="2">The sequence shown here is derived from an EMBL/GenBank/DDBJ whole genome shotgun (WGS) entry which is preliminary data.</text>
</comment>
<organism evidence="2 3">
    <name type="scientific">Trichophyton interdigitale (strain MR816)</name>
    <dbReference type="NCBI Taxonomy" id="1215338"/>
    <lineage>
        <taxon>Eukaryota</taxon>
        <taxon>Fungi</taxon>
        <taxon>Dikarya</taxon>
        <taxon>Ascomycota</taxon>
        <taxon>Pezizomycotina</taxon>
        <taxon>Eurotiomycetes</taxon>
        <taxon>Eurotiomycetidae</taxon>
        <taxon>Onygenales</taxon>
        <taxon>Arthrodermataceae</taxon>
        <taxon>Trichophyton</taxon>
    </lineage>
</organism>